<dbReference type="InterPro" id="IPR031319">
    <property type="entry name" value="A-amylase_C"/>
</dbReference>
<evidence type="ECO:0000256" key="3">
    <source>
        <dbReference type="ARBA" id="ARBA00008061"/>
    </source>
</evidence>
<dbReference type="PRINTS" id="PR00110">
    <property type="entry name" value="ALPHAAMYLASE"/>
</dbReference>
<keyword evidence="15" id="KW-1185">Reference proteome</keyword>
<evidence type="ECO:0000256" key="5">
    <source>
        <dbReference type="ARBA" id="ARBA00022723"/>
    </source>
</evidence>
<dbReference type="Proteomes" id="UP001140091">
    <property type="component" value="Unassembled WGS sequence"/>
</dbReference>
<dbReference type="InterPro" id="IPR006047">
    <property type="entry name" value="GH13_cat_dom"/>
</dbReference>
<keyword evidence="6 11" id="KW-0378">Hydrolase</keyword>
<evidence type="ECO:0000256" key="4">
    <source>
        <dbReference type="ARBA" id="ARBA00012595"/>
    </source>
</evidence>
<evidence type="ECO:0000259" key="12">
    <source>
        <dbReference type="SMART" id="SM00632"/>
    </source>
</evidence>
<dbReference type="InterPro" id="IPR013780">
    <property type="entry name" value="Glyco_hydro_b"/>
</dbReference>
<comment type="cofactor">
    <cofactor evidence="2">
        <name>Ca(2+)</name>
        <dbReference type="ChEBI" id="CHEBI:29108"/>
    </cofactor>
</comment>
<dbReference type="PANTHER" id="PTHR43447">
    <property type="entry name" value="ALPHA-AMYLASE"/>
    <property type="match status" value="1"/>
</dbReference>
<evidence type="ECO:0000256" key="9">
    <source>
        <dbReference type="ARBA" id="ARBA00023295"/>
    </source>
</evidence>
<keyword evidence="8 11" id="KW-0119">Carbohydrate metabolism</keyword>
<dbReference type="Gene3D" id="3.20.20.80">
    <property type="entry name" value="Glycosidases"/>
    <property type="match status" value="1"/>
</dbReference>
<dbReference type="SUPFAM" id="SSF51011">
    <property type="entry name" value="Glycosyl hydrolase domain"/>
    <property type="match status" value="1"/>
</dbReference>
<proteinExistence type="inferred from homology"/>
<feature type="non-terminal residue" evidence="14">
    <location>
        <position position="1"/>
    </location>
</feature>
<dbReference type="GO" id="GO:0004556">
    <property type="term" value="F:alpha-amylase activity"/>
    <property type="evidence" value="ECO:0007669"/>
    <property type="project" value="UniProtKB-UniRule"/>
</dbReference>
<dbReference type="InterPro" id="IPR006046">
    <property type="entry name" value="Alpha_amylase"/>
</dbReference>
<keyword evidence="5" id="KW-0479">Metal-binding</keyword>
<dbReference type="Gene3D" id="2.60.40.1180">
    <property type="entry name" value="Golgi alpha-mannosidase II"/>
    <property type="match status" value="1"/>
</dbReference>
<evidence type="ECO:0000256" key="2">
    <source>
        <dbReference type="ARBA" id="ARBA00001913"/>
    </source>
</evidence>
<evidence type="ECO:0000256" key="7">
    <source>
        <dbReference type="ARBA" id="ARBA00022837"/>
    </source>
</evidence>
<dbReference type="SUPFAM" id="SSF51445">
    <property type="entry name" value="(Trans)glycosidases"/>
    <property type="match status" value="1"/>
</dbReference>
<dbReference type="OrthoDB" id="550577at2759"/>
<evidence type="ECO:0000313" key="15">
    <source>
        <dbReference type="Proteomes" id="UP001140091"/>
    </source>
</evidence>
<feature type="domain" description="Alpha-amylase C-terminal" evidence="12">
    <location>
        <begin position="279"/>
        <end position="363"/>
    </location>
</feature>
<evidence type="ECO:0000313" key="14">
    <source>
        <dbReference type="EMBL" id="KAJ2924842.1"/>
    </source>
</evidence>
<evidence type="ECO:0000256" key="10">
    <source>
        <dbReference type="RuleBase" id="RU003615"/>
    </source>
</evidence>
<sequence>MIDTCHSAGVGVIVDTIWNHMAGRESGTGVGGSSFTQYVYPGIYQSQPGDDIVNYQNAQEVQTCELVNLADLATGTDYVRQRLAEYGNDLLSLGADGFRLDAVKHIAAGDVSNILSRLSRRPYITQEVIYGGGEPITPNQYTNNGDVQEFRWTTTIMDAFLNGDIASLQNLDNRGWVPGNIANVFVANHDTERGGTSLNINSRSNSYILATMFSLAHPYGTPTILSSYSFSDSDAGAPNDGYGTCSTTGGANGWLCQHRYIAISGMVGFYNAAGSNGLTNWYSPNGEPQRIAFGRGNAAFIAINNRDDFWSNTFRTSLPAGTYCDAVSGKRSDSGCTGATVTVNSDGSFTHSVYPRSAVAIHI</sequence>
<evidence type="ECO:0000256" key="11">
    <source>
        <dbReference type="RuleBase" id="RU361134"/>
    </source>
</evidence>
<dbReference type="GO" id="GO:0046872">
    <property type="term" value="F:metal ion binding"/>
    <property type="evidence" value="ECO:0007669"/>
    <property type="project" value="UniProtKB-KW"/>
</dbReference>
<keyword evidence="7" id="KW-0106">Calcium</keyword>
<dbReference type="Pfam" id="PF00128">
    <property type="entry name" value="Alpha-amylase"/>
    <property type="match status" value="1"/>
</dbReference>
<feature type="domain" description="Glycosyl hydrolase family 13 catalytic" evidence="13">
    <location>
        <begin position="1"/>
        <end position="270"/>
    </location>
</feature>
<dbReference type="InterPro" id="IPR006048">
    <property type="entry name" value="A-amylase/branching_C"/>
</dbReference>
<protein>
    <recommendedName>
        <fullName evidence="4 11">Alpha-amylase</fullName>
        <ecNumber evidence="4 11">3.2.1.1</ecNumber>
    </recommendedName>
</protein>
<name>A0A9W8IY44_9AGAR</name>
<dbReference type="InterPro" id="IPR017853">
    <property type="entry name" value="GH"/>
</dbReference>
<comment type="catalytic activity">
    <reaction evidence="1 11">
        <text>Endohydrolysis of (1-&gt;4)-alpha-D-glucosidic linkages in polysaccharides containing three or more (1-&gt;4)-alpha-linked D-glucose units.</text>
        <dbReference type="EC" id="3.2.1.1"/>
    </reaction>
</comment>
<evidence type="ECO:0000259" key="13">
    <source>
        <dbReference type="SMART" id="SM00642"/>
    </source>
</evidence>
<dbReference type="EMBL" id="JANBPK010001203">
    <property type="protein sequence ID" value="KAJ2924842.1"/>
    <property type="molecule type" value="Genomic_DNA"/>
</dbReference>
<gene>
    <name evidence="14" type="ORF">H1R20_g12260</name>
</gene>
<dbReference type="SMART" id="SM00632">
    <property type="entry name" value="Aamy_C"/>
    <property type="match status" value="1"/>
</dbReference>
<comment type="caution">
    <text evidence="14">The sequence shown here is derived from an EMBL/GenBank/DDBJ whole genome shotgun (WGS) entry which is preliminary data.</text>
</comment>
<dbReference type="EC" id="3.2.1.1" evidence="4 11"/>
<dbReference type="Pfam" id="PF02806">
    <property type="entry name" value="Alpha-amylase_C"/>
    <property type="match status" value="1"/>
</dbReference>
<keyword evidence="9 11" id="KW-0326">Glycosidase</keyword>
<organism evidence="14 15">
    <name type="scientific">Candolleomyces eurysporus</name>
    <dbReference type="NCBI Taxonomy" id="2828524"/>
    <lineage>
        <taxon>Eukaryota</taxon>
        <taxon>Fungi</taxon>
        <taxon>Dikarya</taxon>
        <taxon>Basidiomycota</taxon>
        <taxon>Agaricomycotina</taxon>
        <taxon>Agaricomycetes</taxon>
        <taxon>Agaricomycetidae</taxon>
        <taxon>Agaricales</taxon>
        <taxon>Agaricineae</taxon>
        <taxon>Psathyrellaceae</taxon>
        <taxon>Candolleomyces</taxon>
    </lineage>
</organism>
<evidence type="ECO:0000256" key="1">
    <source>
        <dbReference type="ARBA" id="ARBA00000548"/>
    </source>
</evidence>
<evidence type="ECO:0000256" key="6">
    <source>
        <dbReference type="ARBA" id="ARBA00022801"/>
    </source>
</evidence>
<comment type="similarity">
    <text evidence="3 10">Belongs to the glycosyl hydrolase 13 family.</text>
</comment>
<accession>A0A9W8IY44</accession>
<dbReference type="GO" id="GO:0005975">
    <property type="term" value="P:carbohydrate metabolic process"/>
    <property type="evidence" value="ECO:0007669"/>
    <property type="project" value="InterPro"/>
</dbReference>
<dbReference type="SMART" id="SM00642">
    <property type="entry name" value="Aamy"/>
    <property type="match status" value="1"/>
</dbReference>
<evidence type="ECO:0000256" key="8">
    <source>
        <dbReference type="ARBA" id="ARBA00023277"/>
    </source>
</evidence>
<reference evidence="14" key="1">
    <citation type="submission" date="2022-06" db="EMBL/GenBank/DDBJ databases">
        <title>Genome Sequence of Candolleomyces eurysporus.</title>
        <authorList>
            <person name="Buettner E."/>
        </authorList>
    </citation>
    <scope>NUCLEOTIDE SEQUENCE</scope>
    <source>
        <strain evidence="14">VTCC 930004</strain>
    </source>
</reference>
<dbReference type="AlphaFoldDB" id="A0A9W8IY44"/>